<dbReference type="OrthoDB" id="383506at2157"/>
<protein>
    <submittedName>
        <fullName evidence="1">Uncharacterized protein</fullName>
    </submittedName>
</protein>
<reference evidence="1 2" key="2">
    <citation type="journal article" date="2011" name="Stand. Genomic Sci.">
        <title>Complete genome sequence of Ferroglobus placidus AEDII12DO.</title>
        <authorList>
            <person name="Anderson I."/>
            <person name="Risso C."/>
            <person name="Holmes D."/>
            <person name="Lucas S."/>
            <person name="Copeland A."/>
            <person name="Lapidus A."/>
            <person name="Cheng J.F."/>
            <person name="Bruce D."/>
            <person name="Goodwin L."/>
            <person name="Pitluck S."/>
            <person name="Saunders E."/>
            <person name="Brettin T."/>
            <person name="Detter J.C."/>
            <person name="Han C."/>
            <person name="Tapia R."/>
            <person name="Larimer F."/>
            <person name="Land M."/>
            <person name="Hauser L."/>
            <person name="Woyke T."/>
            <person name="Lovley D."/>
            <person name="Kyrpides N."/>
            <person name="Ivanova N."/>
        </authorList>
    </citation>
    <scope>NUCLEOTIDE SEQUENCE [LARGE SCALE GENOMIC DNA]</scope>
    <source>
        <strain evidence="2">DSM 10642 / AEDII12DO</strain>
    </source>
</reference>
<dbReference type="GeneID" id="8778962"/>
<proteinExistence type="predicted"/>
<dbReference type="PaxDb" id="589924-Ferp_1443"/>
<dbReference type="KEGG" id="fpl:Ferp_1443"/>
<organism evidence="1 2">
    <name type="scientific">Ferroglobus placidus (strain DSM 10642 / AEDII12DO)</name>
    <dbReference type="NCBI Taxonomy" id="589924"/>
    <lineage>
        <taxon>Archaea</taxon>
        <taxon>Methanobacteriati</taxon>
        <taxon>Methanobacteriota</taxon>
        <taxon>Archaeoglobi</taxon>
        <taxon>Archaeoglobales</taxon>
        <taxon>Archaeoglobaceae</taxon>
        <taxon>Ferroglobus</taxon>
    </lineage>
</organism>
<accession>D3RYN1</accession>
<gene>
    <name evidence="1" type="ordered locus">Ferp_1443</name>
</gene>
<sequence>MFLVDWREVYKKISERKEVLEKILGEKAVKIGDALIIYDEPIEIRIENKRISFYLDDELAAFIDESGVCFIDERVKEEVELWCKALTSLGFKKYRIRR</sequence>
<keyword evidence="2" id="KW-1185">Reference proteome</keyword>
<name>D3RYN1_FERPA</name>
<dbReference type="STRING" id="589924.Ferp_1443"/>
<evidence type="ECO:0000313" key="1">
    <source>
        <dbReference type="EMBL" id="ADC65594.1"/>
    </source>
</evidence>
<dbReference type="eggNOG" id="arCOG10229">
    <property type="taxonomic scope" value="Archaea"/>
</dbReference>
<dbReference type="Proteomes" id="UP000002613">
    <property type="component" value="Chromosome"/>
</dbReference>
<reference evidence="2" key="1">
    <citation type="submission" date="2010-02" db="EMBL/GenBank/DDBJ databases">
        <title>Complete sequence of Ferroglobus placidus DSM 10642.</title>
        <authorList>
            <consortium name="US DOE Joint Genome Institute"/>
            <person name="Lucas S."/>
            <person name="Copeland A."/>
            <person name="Lapidus A."/>
            <person name="Cheng J.-F."/>
            <person name="Bruce D."/>
            <person name="Goodwin L."/>
            <person name="Pitluck S."/>
            <person name="Saunders E."/>
            <person name="Brettin T."/>
            <person name="Detter J.C."/>
            <person name="Han C."/>
            <person name="Tapia R."/>
            <person name="Larimer F."/>
            <person name="Land M."/>
            <person name="Hauser L."/>
            <person name="Kyrpides N."/>
            <person name="Ivanova N."/>
            <person name="Holmes D."/>
            <person name="Lovley D."/>
            <person name="Kyrpides N."/>
            <person name="Anderson I.J."/>
            <person name="Woyke T."/>
        </authorList>
    </citation>
    <scope>NUCLEOTIDE SEQUENCE [LARGE SCALE GENOMIC DNA]</scope>
    <source>
        <strain evidence="2">DSM 10642 / AEDII12DO</strain>
    </source>
</reference>
<evidence type="ECO:0000313" key="2">
    <source>
        <dbReference type="Proteomes" id="UP000002613"/>
    </source>
</evidence>
<dbReference type="RefSeq" id="WP_012965937.1">
    <property type="nucleotide sequence ID" value="NC_013849.1"/>
</dbReference>
<dbReference type="AlphaFoldDB" id="D3RYN1"/>
<dbReference type="EMBL" id="CP001899">
    <property type="protein sequence ID" value="ADC65594.1"/>
    <property type="molecule type" value="Genomic_DNA"/>
</dbReference>
<dbReference type="HOGENOM" id="CLU_179742_0_0_2"/>